<dbReference type="CDD" id="cd07043">
    <property type="entry name" value="STAS_anti-anti-sigma_factors"/>
    <property type="match status" value="1"/>
</dbReference>
<dbReference type="Proteomes" id="UP000448292">
    <property type="component" value="Unassembled WGS sequence"/>
</dbReference>
<dbReference type="InterPro" id="IPR002645">
    <property type="entry name" value="STAS_dom"/>
</dbReference>
<evidence type="ECO:0000313" key="4">
    <source>
        <dbReference type="EMBL" id="TVM19979.1"/>
    </source>
</evidence>
<evidence type="ECO:0000259" key="3">
    <source>
        <dbReference type="PROSITE" id="PS50801"/>
    </source>
</evidence>
<dbReference type="SUPFAM" id="SSF52091">
    <property type="entry name" value="SpoIIaa-like"/>
    <property type="match status" value="1"/>
</dbReference>
<accession>A0A7M3MJI5</accession>
<reference evidence="4 5" key="1">
    <citation type="submission" date="2018-06" db="EMBL/GenBank/DDBJ databases">
        <title>Complete genome of Desulfovibrio indonesiensis P37SLT.</title>
        <authorList>
            <person name="Crispim J.S."/>
            <person name="Vidigal P.M.P."/>
            <person name="Silva L.C.F."/>
            <person name="Laguardia C.N."/>
            <person name="Araujo L.C."/>
            <person name="Dias R.S."/>
            <person name="Sousa M.P."/>
            <person name="Paula S.O."/>
            <person name="Silva C."/>
        </authorList>
    </citation>
    <scope>NUCLEOTIDE SEQUENCE [LARGE SCALE GENOMIC DNA]</scope>
    <source>
        <strain evidence="4 5">P37SLT</strain>
    </source>
</reference>
<dbReference type="InterPro" id="IPR036513">
    <property type="entry name" value="STAS_dom_sf"/>
</dbReference>
<dbReference type="Pfam" id="PF01740">
    <property type="entry name" value="STAS"/>
    <property type="match status" value="1"/>
</dbReference>
<dbReference type="PANTHER" id="PTHR33495">
    <property type="entry name" value="ANTI-SIGMA FACTOR ANTAGONIST TM_1081-RELATED-RELATED"/>
    <property type="match status" value="1"/>
</dbReference>
<name>A0A7M3MJI5_9BACT</name>
<organism evidence="4 5">
    <name type="scientific">Oceanidesulfovibrio indonesiensis</name>
    <dbReference type="NCBI Taxonomy" id="54767"/>
    <lineage>
        <taxon>Bacteria</taxon>
        <taxon>Pseudomonadati</taxon>
        <taxon>Thermodesulfobacteriota</taxon>
        <taxon>Desulfovibrionia</taxon>
        <taxon>Desulfovibrionales</taxon>
        <taxon>Desulfovibrionaceae</taxon>
        <taxon>Oceanidesulfovibrio</taxon>
    </lineage>
</organism>
<evidence type="ECO:0000313" key="5">
    <source>
        <dbReference type="Proteomes" id="UP000448292"/>
    </source>
</evidence>
<dbReference type="Gene3D" id="3.30.750.24">
    <property type="entry name" value="STAS domain"/>
    <property type="match status" value="1"/>
</dbReference>
<gene>
    <name evidence="4" type="ORF">DPQ33_01770</name>
</gene>
<dbReference type="EMBL" id="QMIE01000001">
    <property type="protein sequence ID" value="TVM19979.1"/>
    <property type="molecule type" value="Genomic_DNA"/>
</dbReference>
<evidence type="ECO:0000256" key="1">
    <source>
        <dbReference type="ARBA" id="ARBA00009013"/>
    </source>
</evidence>
<dbReference type="NCBIfam" id="TIGR00377">
    <property type="entry name" value="ant_ant_sig"/>
    <property type="match status" value="1"/>
</dbReference>
<dbReference type="GO" id="GO:0043856">
    <property type="term" value="F:anti-sigma factor antagonist activity"/>
    <property type="evidence" value="ECO:0007669"/>
    <property type="project" value="InterPro"/>
</dbReference>
<comment type="similarity">
    <text evidence="1 2">Belongs to the anti-sigma-factor antagonist family.</text>
</comment>
<keyword evidence="5" id="KW-1185">Reference proteome</keyword>
<protein>
    <recommendedName>
        <fullName evidence="2">Anti-sigma factor antagonist</fullName>
    </recommendedName>
</protein>
<dbReference type="PROSITE" id="PS50801">
    <property type="entry name" value="STAS"/>
    <property type="match status" value="1"/>
</dbReference>
<dbReference type="InterPro" id="IPR003658">
    <property type="entry name" value="Anti-sigma_ant"/>
</dbReference>
<comment type="caution">
    <text evidence="4">The sequence shown here is derived from an EMBL/GenBank/DDBJ whole genome shotgun (WGS) entry which is preliminary data.</text>
</comment>
<dbReference type="AlphaFoldDB" id="A0A7M3MJI5"/>
<dbReference type="RefSeq" id="WP_144301441.1">
    <property type="nucleotide sequence ID" value="NZ_QMIE01000001.1"/>
</dbReference>
<sequence>MSVSNSQEGGVVVITVKGRLDSSETQGLEEQVLAALERGESKLLFDFHELEYINSSGLRILVMAYQRLKKKNDGTVAISGLRDYILEIFEISGYDRLFDIYSDRQAALGKL</sequence>
<evidence type="ECO:0000256" key="2">
    <source>
        <dbReference type="RuleBase" id="RU003749"/>
    </source>
</evidence>
<dbReference type="OrthoDB" id="280847at2"/>
<proteinExistence type="inferred from homology"/>
<feature type="domain" description="STAS" evidence="3">
    <location>
        <begin position="1"/>
        <end position="111"/>
    </location>
</feature>